<organism evidence="1">
    <name type="scientific">Mediterraneibacter gnavus CAG:126</name>
    <dbReference type="NCBI Taxonomy" id="1263106"/>
    <lineage>
        <taxon>Bacteria</taxon>
        <taxon>Bacillati</taxon>
        <taxon>Bacillota</taxon>
        <taxon>Clostridia</taxon>
        <taxon>Lachnospirales</taxon>
        <taxon>Lachnospiraceae</taxon>
        <taxon>Mediterraneibacter</taxon>
    </lineage>
</organism>
<dbReference type="Proteomes" id="UP000018114">
    <property type="component" value="Unassembled WGS sequence"/>
</dbReference>
<dbReference type="InterPro" id="IPR005046">
    <property type="entry name" value="DUF285"/>
</dbReference>
<evidence type="ECO:0000313" key="1">
    <source>
        <dbReference type="EMBL" id="CCZ68548.1"/>
    </source>
</evidence>
<sequence length="342" mass="39323">MTKKKILLFLAVVMLYLTANMSGVFAWFTAYDSKELTVTSGVFVKPYLVSGEEFNEITSPVKSTVKKVEFMNTIPDLSDYKEGKTKFDVSKEQDGSVIAWVDENSTMYIGGRGGIIADQSLNTMFSYYTSVKEVIFKKVLNTKDSISARNMFLSCENLKTTDINNIDTSQIQNFQMMFANCQNIVELDISSWNVKSAKNMSGMFLNCNTLRTLKMGTKHAESVEIFENMFKDCRYLTALDLSHFYTRDGVNYKKMFLHSSIQELDLSGFKMREDSNLSQMFGYMDTLDKVYVSENWSETVRTDCLPFWMCTGLTHNWLSEQEGIDWANYETGYFTYKQMEAE</sequence>
<accession>R5TS20</accession>
<protein>
    <recommendedName>
        <fullName evidence="2">BspA family leucine-rich repeat surface protein</fullName>
    </recommendedName>
</protein>
<dbReference type="EMBL" id="CBAL010000146">
    <property type="protein sequence ID" value="CCZ68548.1"/>
    <property type="molecule type" value="Genomic_DNA"/>
</dbReference>
<dbReference type="Gene3D" id="3.80.10.10">
    <property type="entry name" value="Ribonuclease Inhibitor"/>
    <property type="match status" value="1"/>
</dbReference>
<gene>
    <name evidence="1" type="ORF">BN481_01341</name>
</gene>
<proteinExistence type="predicted"/>
<reference evidence="1" key="1">
    <citation type="submission" date="2012-11" db="EMBL/GenBank/DDBJ databases">
        <title>Dependencies among metagenomic species, viruses, plasmids and units of genetic variation.</title>
        <authorList>
            <person name="Nielsen H.B."/>
            <person name="Almeida M."/>
            <person name="Juncker A.S."/>
            <person name="Rasmussen S."/>
            <person name="Li J."/>
            <person name="Sunagawa S."/>
            <person name="Plichta D."/>
            <person name="Gautier L."/>
            <person name="Le Chatelier E."/>
            <person name="Peletier E."/>
            <person name="Bonde I."/>
            <person name="Nielsen T."/>
            <person name="Manichanh C."/>
            <person name="Arumugam M."/>
            <person name="Batto J."/>
            <person name="Santos M.B.Q.D."/>
            <person name="Blom N."/>
            <person name="Borruel N."/>
            <person name="Burgdorf K.S."/>
            <person name="Boumezbeur F."/>
            <person name="Casellas F."/>
            <person name="Dore J."/>
            <person name="Guarner F."/>
            <person name="Hansen T."/>
            <person name="Hildebrand F."/>
            <person name="Kaas R.S."/>
            <person name="Kennedy S."/>
            <person name="Kristiansen K."/>
            <person name="Kultima J.R."/>
            <person name="Leonard P."/>
            <person name="Levenez F."/>
            <person name="Lund O."/>
            <person name="Moumen B."/>
            <person name="Le Paslier D."/>
            <person name="Pons N."/>
            <person name="Pedersen O."/>
            <person name="Prifti E."/>
            <person name="Qin J."/>
            <person name="Raes J."/>
            <person name="Tap J."/>
            <person name="Tims S."/>
            <person name="Ussery D.W."/>
            <person name="Yamada T."/>
            <person name="MetaHit consortium"/>
            <person name="Renault P."/>
            <person name="Sicheritz-Ponten T."/>
            <person name="Bork P."/>
            <person name="Wang J."/>
            <person name="Brunak S."/>
            <person name="Ehrlich S.D."/>
        </authorList>
    </citation>
    <scope>NUCLEOTIDE SEQUENCE [LARGE SCALE GENOMIC DNA]</scope>
</reference>
<name>R5TS20_MEDGN</name>
<comment type="caution">
    <text evidence="1">The sequence shown here is derived from an EMBL/GenBank/DDBJ whole genome shotgun (WGS) entry which is preliminary data.</text>
</comment>
<dbReference type="AlphaFoldDB" id="R5TS20"/>
<dbReference type="NCBIfam" id="TIGR02167">
    <property type="entry name" value="Liste_lipo_26"/>
    <property type="match status" value="1"/>
</dbReference>
<dbReference type="SUPFAM" id="SSF52058">
    <property type="entry name" value="L domain-like"/>
    <property type="match status" value="1"/>
</dbReference>
<evidence type="ECO:0008006" key="2">
    <source>
        <dbReference type="Google" id="ProtNLM"/>
    </source>
</evidence>
<dbReference type="Pfam" id="PF03382">
    <property type="entry name" value="DUF285"/>
    <property type="match status" value="1"/>
</dbReference>
<dbReference type="InterPro" id="IPR032675">
    <property type="entry name" value="LRR_dom_sf"/>
</dbReference>
<dbReference type="InterPro" id="IPR011889">
    <property type="entry name" value="Liste_lipo_26"/>
</dbReference>